<dbReference type="EMBL" id="CP032549">
    <property type="protein sequence ID" value="QIV87546.1"/>
    <property type="molecule type" value="Genomic_DNA"/>
</dbReference>
<dbReference type="AlphaFoldDB" id="A0A6H0SK86"/>
<evidence type="ECO:0000313" key="1">
    <source>
        <dbReference type="EMBL" id="QIV87546.1"/>
    </source>
</evidence>
<protein>
    <submittedName>
        <fullName evidence="1">Uncharacterized protein</fullName>
    </submittedName>
</protein>
<accession>A0A6H0SK86</accession>
<proteinExistence type="predicted"/>
<name>A0A6H0SK86_9MICC</name>
<dbReference type="Proteomes" id="UP000502331">
    <property type="component" value="Chromosome"/>
</dbReference>
<evidence type="ECO:0000313" key="2">
    <source>
        <dbReference type="Proteomes" id="UP000502331"/>
    </source>
</evidence>
<keyword evidence="2" id="KW-1185">Reference proteome</keyword>
<dbReference type="RefSeq" id="WP_172512190.1">
    <property type="nucleotide sequence ID" value="NZ_CP032549.1"/>
</dbReference>
<sequence>MAETSPYQIFFPLPSDPIKDKALASKLANDLKTLAMTVNQALILITDGYDAQLAAIDLESDQHLTADITGYYKHLVSASWNRYTKDYVQDTVGDSVGAPQKLIPYFASMPRLIDGLIHPSIIPDLPKYAKLDGSTPFDLIRLGQSAILKEVRGARGHRIQFKSNQPGNQEARPYFEVDASDEDWNGDVTAGFQSHVTGDGSTPNSGERVYWFLEAHGLEHTANANPDFEGWYSMGVSNRAELTARGRGRAFILDAGNRPGMAMHFYKPYIELQPNTAFTLDDRARPAWGDGAGVNHSARTVGTLVGGHYINFRREGMVGARFETLSDSPATSPEYMMLRSRGTVEAPLPVQAGDRLSSTKSGTVYKVSPDYVHVPGAGTDPRNQPVVTQQDIAVATENFVAGVAQGTRKEIQVTPKGSTSLVTGLQVEDPETAGDTSILVRVNKDGTRSQQRVKIGAPDSGGPGLRALVIPN</sequence>
<gene>
    <name evidence="1" type="ORF">D3791_10690</name>
</gene>
<organism evidence="1 2">
    <name type="scientific">Glutamicibacter mishrai</name>
    <dbReference type="NCBI Taxonomy" id="1775880"/>
    <lineage>
        <taxon>Bacteria</taxon>
        <taxon>Bacillati</taxon>
        <taxon>Actinomycetota</taxon>
        <taxon>Actinomycetes</taxon>
        <taxon>Micrococcales</taxon>
        <taxon>Micrococcaceae</taxon>
        <taxon>Glutamicibacter</taxon>
    </lineage>
</organism>
<reference evidence="1 2" key="1">
    <citation type="submission" date="2018-09" db="EMBL/GenBank/DDBJ databases">
        <title>Glutamicibacter mishrai S5-52T (LMG 29155T = KCTC 39846T).</title>
        <authorList>
            <person name="Das S.K."/>
        </authorList>
    </citation>
    <scope>NUCLEOTIDE SEQUENCE [LARGE SCALE GENOMIC DNA]</scope>
    <source>
        <strain evidence="1 2">S5-52</strain>
    </source>
</reference>